<accession>A0A382R9M4</accession>
<keyword evidence="5" id="KW-0378">Hydrolase</keyword>
<dbReference type="PANTHER" id="PTHR42891">
    <property type="entry name" value="D-GLYCERO-BETA-D-MANNO-HEPTOSE-1,7-BISPHOSPHATE 7-PHOSPHATASE"/>
    <property type="match status" value="1"/>
</dbReference>
<evidence type="ECO:0000256" key="7">
    <source>
        <dbReference type="ARBA" id="ARBA00031828"/>
    </source>
</evidence>
<dbReference type="GO" id="GO:0016791">
    <property type="term" value="F:phosphatase activity"/>
    <property type="evidence" value="ECO:0007669"/>
    <property type="project" value="InterPro"/>
</dbReference>
<dbReference type="InterPro" id="IPR006549">
    <property type="entry name" value="HAD-SF_hydro_IIIA"/>
</dbReference>
<dbReference type="EMBL" id="UINC01120118">
    <property type="protein sequence ID" value="SVC94404.1"/>
    <property type="molecule type" value="Genomic_DNA"/>
</dbReference>
<name>A0A382R9M4_9ZZZZ</name>
<dbReference type="NCBIfam" id="TIGR01656">
    <property type="entry name" value="Histidinol-ppas"/>
    <property type="match status" value="1"/>
</dbReference>
<keyword evidence="3" id="KW-0963">Cytoplasm</keyword>
<evidence type="ECO:0000256" key="6">
    <source>
        <dbReference type="ARBA" id="ARBA00023277"/>
    </source>
</evidence>
<dbReference type="GO" id="GO:0005975">
    <property type="term" value="P:carbohydrate metabolic process"/>
    <property type="evidence" value="ECO:0007669"/>
    <property type="project" value="InterPro"/>
</dbReference>
<dbReference type="PIRSF" id="PIRSF004682">
    <property type="entry name" value="GmhB"/>
    <property type="match status" value="1"/>
</dbReference>
<dbReference type="SUPFAM" id="SSF56784">
    <property type="entry name" value="HAD-like"/>
    <property type="match status" value="1"/>
</dbReference>
<sequence length="153" mass="17312">RDGIINKERFDYVKNVKELELFPEFPPLVKSLKKHGFLVIVITNQSAINRGLMTESSLHEIHEKIQNHMKINGTSIDGFYYCPHRPDENCDCRKPKSGLLFQAANDFSIELQSSWMIGDNDSDVTAGSNVGCKTRKITNLKSLSNLVDEILSN</sequence>
<dbReference type="GO" id="GO:0005737">
    <property type="term" value="C:cytoplasm"/>
    <property type="evidence" value="ECO:0007669"/>
    <property type="project" value="UniProtKB-SubCell"/>
</dbReference>
<comment type="similarity">
    <text evidence="2">Belongs to the GmhB family.</text>
</comment>
<dbReference type="InterPro" id="IPR023214">
    <property type="entry name" value="HAD_sf"/>
</dbReference>
<dbReference type="InterPro" id="IPR006543">
    <property type="entry name" value="Histidinol-phos"/>
</dbReference>
<feature type="non-terminal residue" evidence="8">
    <location>
        <position position="1"/>
    </location>
</feature>
<dbReference type="PANTHER" id="PTHR42891:SF1">
    <property type="entry name" value="D-GLYCERO-BETA-D-MANNO-HEPTOSE-1,7-BISPHOSPHATE 7-PHOSPHATASE"/>
    <property type="match status" value="1"/>
</dbReference>
<evidence type="ECO:0000256" key="3">
    <source>
        <dbReference type="ARBA" id="ARBA00022490"/>
    </source>
</evidence>
<dbReference type="AlphaFoldDB" id="A0A382R9M4"/>
<dbReference type="InterPro" id="IPR004446">
    <property type="entry name" value="Heptose_bisP_phosphatase"/>
</dbReference>
<dbReference type="NCBIfam" id="TIGR01662">
    <property type="entry name" value="HAD-SF-IIIA"/>
    <property type="match status" value="1"/>
</dbReference>
<gene>
    <name evidence="8" type="ORF">METZ01_LOCUS347258</name>
</gene>
<evidence type="ECO:0000256" key="5">
    <source>
        <dbReference type="ARBA" id="ARBA00022801"/>
    </source>
</evidence>
<evidence type="ECO:0000313" key="8">
    <source>
        <dbReference type="EMBL" id="SVC94404.1"/>
    </source>
</evidence>
<keyword evidence="6" id="KW-0119">Carbohydrate metabolism</keyword>
<dbReference type="Pfam" id="PF13242">
    <property type="entry name" value="Hydrolase_like"/>
    <property type="match status" value="1"/>
</dbReference>
<keyword evidence="4" id="KW-0479">Metal-binding</keyword>
<evidence type="ECO:0000256" key="4">
    <source>
        <dbReference type="ARBA" id="ARBA00022723"/>
    </source>
</evidence>
<comment type="subcellular location">
    <subcellularLocation>
        <location evidence="1">Cytoplasm</location>
    </subcellularLocation>
</comment>
<dbReference type="CDD" id="cd07503">
    <property type="entry name" value="HAD_HisB-N"/>
    <property type="match status" value="1"/>
</dbReference>
<organism evidence="8">
    <name type="scientific">marine metagenome</name>
    <dbReference type="NCBI Taxonomy" id="408172"/>
    <lineage>
        <taxon>unclassified sequences</taxon>
        <taxon>metagenomes</taxon>
        <taxon>ecological metagenomes</taxon>
    </lineage>
</organism>
<dbReference type="InterPro" id="IPR036412">
    <property type="entry name" value="HAD-like_sf"/>
</dbReference>
<reference evidence="8" key="1">
    <citation type="submission" date="2018-05" db="EMBL/GenBank/DDBJ databases">
        <authorList>
            <person name="Lanie J.A."/>
            <person name="Ng W.-L."/>
            <person name="Kazmierczak K.M."/>
            <person name="Andrzejewski T.M."/>
            <person name="Davidsen T.M."/>
            <person name="Wayne K.J."/>
            <person name="Tettelin H."/>
            <person name="Glass J.I."/>
            <person name="Rusch D."/>
            <person name="Podicherti R."/>
            <person name="Tsui H.-C.T."/>
            <person name="Winkler M.E."/>
        </authorList>
    </citation>
    <scope>NUCLEOTIDE SEQUENCE</scope>
</reference>
<dbReference type="GO" id="GO:0046872">
    <property type="term" value="F:metal ion binding"/>
    <property type="evidence" value="ECO:0007669"/>
    <property type="project" value="UniProtKB-KW"/>
</dbReference>
<protein>
    <recommendedName>
        <fullName evidence="7">D,D-heptose 1,7-bisphosphate phosphatase</fullName>
    </recommendedName>
</protein>
<dbReference type="Gene3D" id="3.40.50.1000">
    <property type="entry name" value="HAD superfamily/HAD-like"/>
    <property type="match status" value="1"/>
</dbReference>
<evidence type="ECO:0000256" key="2">
    <source>
        <dbReference type="ARBA" id="ARBA00005628"/>
    </source>
</evidence>
<evidence type="ECO:0000256" key="1">
    <source>
        <dbReference type="ARBA" id="ARBA00004496"/>
    </source>
</evidence>
<proteinExistence type="inferred from homology"/>